<organism evidence="2 3">
    <name type="scientific">Pseudomonas caspiana</name>
    <dbReference type="NCBI Taxonomy" id="1451454"/>
    <lineage>
        <taxon>Bacteria</taxon>
        <taxon>Pseudomonadati</taxon>
        <taxon>Pseudomonadota</taxon>
        <taxon>Gammaproteobacteria</taxon>
        <taxon>Pseudomonadales</taxon>
        <taxon>Pseudomonadaceae</taxon>
        <taxon>Pseudomonas</taxon>
    </lineage>
</organism>
<dbReference type="InterPro" id="IPR012661">
    <property type="entry name" value="CHP02448"/>
</dbReference>
<keyword evidence="1" id="KW-0732">Signal</keyword>
<gene>
    <name evidence="2" type="ORF">AUC60_00555</name>
</gene>
<dbReference type="OrthoDB" id="7017327at2"/>
<keyword evidence="3" id="KW-1185">Reference proteome</keyword>
<dbReference type="AlphaFoldDB" id="A0A1Y3P733"/>
<evidence type="ECO:0000313" key="2">
    <source>
        <dbReference type="EMBL" id="OUM75637.1"/>
    </source>
</evidence>
<evidence type="ECO:0000313" key="3">
    <source>
        <dbReference type="Proteomes" id="UP000195440"/>
    </source>
</evidence>
<reference evidence="2 3" key="1">
    <citation type="journal article" date="2017" name="Syst. Appl. Microbiol.">
        <title>Pseudomonas caspiana sp. nov., a citrus pathogen in the Pseudomonas syringae phylogenetic group.</title>
        <authorList>
            <person name="Busquets A."/>
            <person name="Gomila M."/>
            <person name="Beiki F."/>
            <person name="Mulet M."/>
            <person name="Rahimian H."/>
            <person name="Garcia-Valdes E."/>
            <person name="Lalucat J."/>
        </authorList>
    </citation>
    <scope>NUCLEOTIDE SEQUENCE [LARGE SCALE GENOMIC DNA]</scope>
    <source>
        <strain evidence="2 3">FBF102</strain>
    </source>
</reference>
<evidence type="ECO:0000256" key="1">
    <source>
        <dbReference type="SAM" id="SignalP"/>
    </source>
</evidence>
<feature type="chain" id="PRO_5012892628" evidence="1">
    <location>
        <begin position="22"/>
        <end position="108"/>
    </location>
</feature>
<dbReference type="Proteomes" id="UP000195440">
    <property type="component" value="Unassembled WGS sequence"/>
</dbReference>
<protein>
    <submittedName>
        <fullName evidence="2">Holliday junction resolvase</fullName>
    </submittedName>
</protein>
<accession>A0A1Y3P733</accession>
<name>A0A1Y3P733_9PSED</name>
<dbReference type="Pfam" id="PF09498">
    <property type="entry name" value="DUF2388"/>
    <property type="match status" value="1"/>
</dbReference>
<sequence length="108" mass="11429">MAALKILAIALLALGSTQAVAGEIDKPSDRGMVWTTAGPTLLSSTATDVTSHPDKYFGLAKADALAFIGSDGEIRSAQFEQAVRYYRDTYSTPLMSDIQLAQAIATAF</sequence>
<dbReference type="EMBL" id="LOHF01000001">
    <property type="protein sequence ID" value="OUM75637.1"/>
    <property type="molecule type" value="Genomic_DNA"/>
</dbReference>
<comment type="caution">
    <text evidence="2">The sequence shown here is derived from an EMBL/GenBank/DDBJ whole genome shotgun (WGS) entry which is preliminary data.</text>
</comment>
<dbReference type="RefSeq" id="WP_087263978.1">
    <property type="nucleotide sequence ID" value="NZ_JBJGBV010000001.1"/>
</dbReference>
<proteinExistence type="predicted"/>
<feature type="signal peptide" evidence="1">
    <location>
        <begin position="1"/>
        <end position="21"/>
    </location>
</feature>